<dbReference type="EMBL" id="JAIZAY010000023">
    <property type="protein sequence ID" value="KAJ8019904.1"/>
    <property type="molecule type" value="Genomic_DNA"/>
</dbReference>
<keyword evidence="3" id="KW-1133">Transmembrane helix</keyword>
<dbReference type="GO" id="GO:0007166">
    <property type="term" value="P:cell surface receptor signaling pathway"/>
    <property type="evidence" value="ECO:0007669"/>
    <property type="project" value="InterPro"/>
</dbReference>
<feature type="domain" description="G-protein coupled receptors family 2 profile 2" evidence="5">
    <location>
        <begin position="1"/>
        <end position="84"/>
    </location>
</feature>
<organism evidence="6 7">
    <name type="scientific">Holothuria leucospilota</name>
    <name type="common">Black long sea cucumber</name>
    <name type="synonym">Mertensiothuria leucospilota</name>
    <dbReference type="NCBI Taxonomy" id="206669"/>
    <lineage>
        <taxon>Eukaryota</taxon>
        <taxon>Metazoa</taxon>
        <taxon>Echinodermata</taxon>
        <taxon>Eleutherozoa</taxon>
        <taxon>Echinozoa</taxon>
        <taxon>Holothuroidea</taxon>
        <taxon>Aspidochirotacea</taxon>
        <taxon>Aspidochirotida</taxon>
        <taxon>Holothuriidae</taxon>
        <taxon>Holothuria</taxon>
    </lineage>
</organism>
<dbReference type="GO" id="GO:0016020">
    <property type="term" value="C:membrane"/>
    <property type="evidence" value="ECO:0007669"/>
    <property type="project" value="UniProtKB-SubCell"/>
</dbReference>
<dbReference type="InterPro" id="IPR053066">
    <property type="entry name" value="ADGR_G7"/>
</dbReference>
<protein>
    <submittedName>
        <fullName evidence="6">Adhesion G-protein coupled receptor G4</fullName>
    </submittedName>
</protein>
<sequence>MMLCSALLGLYSFFLIGINLTHPSIVCIIFGAFIHLFCLASMAWMSIEATQLYFLLVKVFNAYVTKFLIKTSVIAWGKIPHIFS</sequence>
<comment type="caution">
    <text evidence="6">The sequence shown here is derived from an EMBL/GenBank/DDBJ whole genome shotgun (WGS) entry which is preliminary data.</text>
</comment>
<name>A0A9Q0YGA1_HOLLE</name>
<proteinExistence type="predicted"/>
<accession>A0A9Q0YGA1</accession>
<evidence type="ECO:0000256" key="4">
    <source>
        <dbReference type="ARBA" id="ARBA00023136"/>
    </source>
</evidence>
<keyword evidence="4" id="KW-0472">Membrane</keyword>
<evidence type="ECO:0000313" key="7">
    <source>
        <dbReference type="Proteomes" id="UP001152320"/>
    </source>
</evidence>
<evidence type="ECO:0000256" key="1">
    <source>
        <dbReference type="ARBA" id="ARBA00004141"/>
    </source>
</evidence>
<dbReference type="Proteomes" id="UP001152320">
    <property type="component" value="Chromosome 23"/>
</dbReference>
<evidence type="ECO:0000313" key="6">
    <source>
        <dbReference type="EMBL" id="KAJ8019904.1"/>
    </source>
</evidence>
<dbReference type="GO" id="GO:0004930">
    <property type="term" value="F:G protein-coupled receptor activity"/>
    <property type="evidence" value="ECO:0007669"/>
    <property type="project" value="InterPro"/>
</dbReference>
<dbReference type="Pfam" id="PF00002">
    <property type="entry name" value="7tm_2"/>
    <property type="match status" value="1"/>
</dbReference>
<keyword evidence="6" id="KW-0675">Receptor</keyword>
<dbReference type="PANTHER" id="PTHR47767:SF1">
    <property type="entry name" value="ADHESION G PROTEIN-COUPLED RECEPTOR G7"/>
    <property type="match status" value="1"/>
</dbReference>
<dbReference type="Gene3D" id="1.20.1070.10">
    <property type="entry name" value="Rhodopsin 7-helix transmembrane proteins"/>
    <property type="match status" value="1"/>
</dbReference>
<evidence type="ECO:0000259" key="5">
    <source>
        <dbReference type="PROSITE" id="PS50261"/>
    </source>
</evidence>
<dbReference type="AlphaFoldDB" id="A0A9Q0YGA1"/>
<dbReference type="PROSITE" id="PS50261">
    <property type="entry name" value="G_PROTEIN_RECEP_F2_4"/>
    <property type="match status" value="1"/>
</dbReference>
<reference evidence="6" key="1">
    <citation type="submission" date="2021-10" db="EMBL/GenBank/DDBJ databases">
        <title>Tropical sea cucumber genome reveals ecological adaptation and Cuvierian tubules defense mechanism.</title>
        <authorList>
            <person name="Chen T."/>
        </authorList>
    </citation>
    <scope>NUCLEOTIDE SEQUENCE</scope>
    <source>
        <strain evidence="6">Nanhai2018</strain>
        <tissue evidence="6">Muscle</tissue>
    </source>
</reference>
<dbReference type="OrthoDB" id="10037534at2759"/>
<keyword evidence="7" id="KW-1185">Reference proteome</keyword>
<gene>
    <name evidence="6" type="ORF">HOLleu_41687</name>
</gene>
<keyword evidence="2" id="KW-0812">Transmembrane</keyword>
<dbReference type="InterPro" id="IPR017981">
    <property type="entry name" value="GPCR_2-like_7TM"/>
</dbReference>
<comment type="subcellular location">
    <subcellularLocation>
        <location evidence="1">Membrane</location>
        <topology evidence="1">Multi-pass membrane protein</topology>
    </subcellularLocation>
</comment>
<dbReference type="InterPro" id="IPR000832">
    <property type="entry name" value="GPCR_2_secretin-like"/>
</dbReference>
<evidence type="ECO:0000256" key="3">
    <source>
        <dbReference type="ARBA" id="ARBA00022989"/>
    </source>
</evidence>
<evidence type="ECO:0000256" key="2">
    <source>
        <dbReference type="ARBA" id="ARBA00022692"/>
    </source>
</evidence>
<dbReference type="PANTHER" id="PTHR47767">
    <property type="entry name" value="ADHESION G PROTEIN-COUPLED RECEPTOR G7"/>
    <property type="match status" value="1"/>
</dbReference>